<dbReference type="GO" id="GO:0016787">
    <property type="term" value="F:hydrolase activity"/>
    <property type="evidence" value="ECO:0007669"/>
    <property type="project" value="UniProtKB-KW"/>
</dbReference>
<name>K4KJT5_SIMAS</name>
<dbReference type="RefSeq" id="WP_016389338.1">
    <property type="nucleotide sequence ID" value="NC_018868.3"/>
</dbReference>
<proteinExistence type="predicted"/>
<dbReference type="Gene3D" id="1.50.10.10">
    <property type="match status" value="1"/>
</dbReference>
<keyword evidence="3" id="KW-1185">Reference proteome</keyword>
<dbReference type="Pfam" id="PF07470">
    <property type="entry name" value="Glyco_hydro_88"/>
    <property type="match status" value="1"/>
</dbReference>
<dbReference type="AlphaFoldDB" id="K4KJT5"/>
<accession>K4KJT5</accession>
<dbReference type="SUPFAM" id="SSF48208">
    <property type="entry name" value="Six-hairpin glycosidases"/>
    <property type="match status" value="1"/>
</dbReference>
<dbReference type="PANTHER" id="PTHR33886">
    <property type="entry name" value="UNSATURATED RHAMNOGALACTURONAN HYDROLASE (EUROFUNG)"/>
    <property type="match status" value="1"/>
</dbReference>
<organism evidence="2 3">
    <name type="scientific">Simiduia agarivorans (strain DSM 21679 / JCM 13881 / BCRC 17597 / SA1)</name>
    <dbReference type="NCBI Taxonomy" id="1117647"/>
    <lineage>
        <taxon>Bacteria</taxon>
        <taxon>Pseudomonadati</taxon>
        <taxon>Pseudomonadota</taxon>
        <taxon>Gammaproteobacteria</taxon>
        <taxon>Cellvibrionales</taxon>
        <taxon>Cellvibrionaceae</taxon>
        <taxon>Simiduia</taxon>
    </lineage>
</organism>
<keyword evidence="1 2" id="KW-0378">Hydrolase</keyword>
<reference evidence="2 3" key="1">
    <citation type="journal article" date="2013" name="Genome Announc.">
        <title>Complete genome sequence of Simiduia agarivorans SA1(T), a marine bacterium able to degrade a variety of polysaccharides.</title>
        <authorList>
            <person name="Lin S.Y."/>
            <person name="Shieh W.Y."/>
            <person name="Chen J.S."/>
            <person name="Tang S.L."/>
        </authorList>
    </citation>
    <scope>NUCLEOTIDE SEQUENCE [LARGE SCALE GENOMIC DNA]</scope>
    <source>
        <strain evidence="3">DSM 21679 / JCM 13881 / BCRC 17597 / SA1</strain>
    </source>
</reference>
<dbReference type="OrthoDB" id="6381507at2"/>
<dbReference type="InterPro" id="IPR012341">
    <property type="entry name" value="6hp_glycosidase-like_sf"/>
</dbReference>
<dbReference type="InterPro" id="IPR010905">
    <property type="entry name" value="Glyco_hydro_88"/>
</dbReference>
<dbReference type="EMBL" id="CP003746">
    <property type="protein sequence ID" value="AFU99246.2"/>
    <property type="molecule type" value="Genomic_DNA"/>
</dbReference>
<protein>
    <submittedName>
        <fullName evidence="2">Unsaturated rhamnogalacturonyl hydrolase urh105A</fullName>
    </submittedName>
</protein>
<dbReference type="PANTHER" id="PTHR33886:SF8">
    <property type="entry name" value="UNSATURATED RHAMNOGALACTURONAN HYDROLASE (EUROFUNG)"/>
    <property type="match status" value="1"/>
</dbReference>
<evidence type="ECO:0000313" key="2">
    <source>
        <dbReference type="EMBL" id="AFU99246.2"/>
    </source>
</evidence>
<dbReference type="HOGENOM" id="CLU_349480_0_0_6"/>
<dbReference type="Pfam" id="PF16153">
    <property type="entry name" value="DUF4861"/>
    <property type="match status" value="1"/>
</dbReference>
<dbReference type="InterPro" id="IPR032342">
    <property type="entry name" value="DUF4861"/>
</dbReference>
<evidence type="ECO:0000313" key="3">
    <source>
        <dbReference type="Proteomes" id="UP000000466"/>
    </source>
</evidence>
<dbReference type="InterPro" id="IPR052043">
    <property type="entry name" value="PolySaccharide_Degr_Enz"/>
</dbReference>
<gene>
    <name evidence="2" type="ordered locus">M5M_10325</name>
</gene>
<dbReference type="STRING" id="1117647.M5M_10325"/>
<dbReference type="PROSITE" id="PS51257">
    <property type="entry name" value="PROKAR_LIPOPROTEIN"/>
    <property type="match status" value="1"/>
</dbReference>
<dbReference type="KEGG" id="saga:M5M_10325"/>
<dbReference type="GO" id="GO:0005975">
    <property type="term" value="P:carbohydrate metabolic process"/>
    <property type="evidence" value="ECO:0007669"/>
    <property type="project" value="InterPro"/>
</dbReference>
<evidence type="ECO:0000256" key="1">
    <source>
        <dbReference type="ARBA" id="ARBA00022801"/>
    </source>
</evidence>
<dbReference type="InterPro" id="IPR008928">
    <property type="entry name" value="6-hairpin_glycosidase_sf"/>
</dbReference>
<sequence length="806" mass="88497">MRYFLVVALAITLAACGAERTQDQPQKPSQAKAASLAEVRVSNAQLVARNSEILMLDFERLGATQGPLSAWHEGAELPSQLVDRDADGRPDALAVSIDLAAAAQMNFSVAATPSQLTAAARTQAEISRKQGGQWQGKQYQGGEFINVPRLKLPRQYTDHSEYIRYEGPGIESDHIGYRVYLDWRNGFDIFGKRESDLVLQQVGLDGYDSYHQMADWGMDLLKVGQSLGMGGFGYWDGKNVVPVGHTSSREAIIIDKGPLLSSFVIDYGSWQVDGVTTNLRAQFTMTAGSPLVQVKLQLSEPVHPLVIGLVKSEAAPLVQGDDDITGHAYTAVSTWGKQSLAGDDLGMMLVFKNALRTEQTEDDKSWLSVMRAPSGQLEYYFGAIWSGGPAGIADKIAFEAAVAGWSDRLTFAPRVDIVHAGNPTVSVDSLTADTVLSLARDMADTELRTKAWPLRYGGWDPERDRPAKWEYTTGLLAQAFDDLAQAGLGQNYAAAGADLVGSFVAPDGQIHTYKLDSYNIDNINAGKMLLRLYQQTGEPRFATAAAELRKQLATHPKTSNGAFWHKKKYPGQLWLDGVYMGMPFLAQYSLMFEQGASLNEAVHEFDVVNEKLKAANGLLHHAWDEERAQTWADQTTGLSPEFWSRGMGWYAMALVDLLEILPDDKVAERERLTAYLVEFLSAIKPHRSPAGVWYQVMDKPNAPGNYEEASASSMFVYALAKGINLGVLPESYRPYALASYQGVVNQFVSRDPDGDVHINNICQVAGLGFGRDGSYRYYMSEPVVADDIKGLAPFLMASVQISRLLQ</sequence>
<dbReference type="eggNOG" id="COG4225">
    <property type="taxonomic scope" value="Bacteria"/>
</dbReference>
<dbReference type="Proteomes" id="UP000000466">
    <property type="component" value="Chromosome"/>
</dbReference>